<organism evidence="1 2">
    <name type="scientific">Chamaesiphon polymorphus CCALA 037</name>
    <dbReference type="NCBI Taxonomy" id="2107692"/>
    <lineage>
        <taxon>Bacteria</taxon>
        <taxon>Bacillati</taxon>
        <taxon>Cyanobacteriota</taxon>
        <taxon>Cyanophyceae</taxon>
        <taxon>Gomontiellales</taxon>
        <taxon>Chamaesiphonaceae</taxon>
        <taxon>Chamaesiphon</taxon>
    </lineage>
</organism>
<gene>
    <name evidence="1" type="ORF">C7B77_02085</name>
</gene>
<evidence type="ECO:0000313" key="2">
    <source>
        <dbReference type="Proteomes" id="UP000238937"/>
    </source>
</evidence>
<dbReference type="RefSeq" id="WP_106299843.1">
    <property type="nucleotide sequence ID" value="NZ_PVWO01000013.1"/>
</dbReference>
<dbReference type="Proteomes" id="UP000238937">
    <property type="component" value="Unassembled WGS sequence"/>
</dbReference>
<name>A0A2T1GMV9_9CYAN</name>
<dbReference type="EMBL" id="PVWO01000013">
    <property type="protein sequence ID" value="PSB59140.1"/>
    <property type="molecule type" value="Genomic_DNA"/>
</dbReference>
<keyword evidence="2" id="KW-1185">Reference proteome</keyword>
<evidence type="ECO:0000313" key="1">
    <source>
        <dbReference type="EMBL" id="PSB59140.1"/>
    </source>
</evidence>
<proteinExistence type="predicted"/>
<reference evidence="1 2" key="1">
    <citation type="submission" date="2018-03" db="EMBL/GenBank/DDBJ databases">
        <title>The ancient ancestry and fast evolution of plastids.</title>
        <authorList>
            <person name="Moore K.R."/>
            <person name="Magnabosco C."/>
            <person name="Momper L."/>
            <person name="Gold D.A."/>
            <person name="Bosak T."/>
            <person name="Fournier G.P."/>
        </authorList>
    </citation>
    <scope>NUCLEOTIDE SEQUENCE [LARGE SCALE GENOMIC DNA]</scope>
    <source>
        <strain evidence="1 2">CCALA 037</strain>
    </source>
</reference>
<dbReference type="AlphaFoldDB" id="A0A2T1GMV9"/>
<protein>
    <submittedName>
        <fullName evidence="1">Uncharacterized protein</fullName>
    </submittedName>
</protein>
<sequence>MDGIQAKAESAFQGMTAKEISKPVEDFAEGIGKIGGNIVGAAAALLLSKESNKEEQTSADIAAKLKQKTKDLDRAGKDLIELPTKSVQLTIEIIKLSKQFVLAKSKDSFKDFKSRLSDTLGSIKRFMFDRSKGKVNIKEEVRGSSAEQAKKLIDLLKTPEGENAPHDFYNVTIASEGVKLLEVKDGKVEMNAIAEHMDSAVIEAAINRDTIPAVLNPNLTKITSESLTGRILAQQQSEVVNGDLIGELPTAVVLESAQTNVAQSNTESVNDPLANNRQRLEQLVRLHEIGKTDKNNFVIGNGKNQVTIRATADLGNSTKYTVTRAGAEPFTFIANEDGEVTVHDVNIESIDDVLDSAELGFNGQFGSEFTPRAKSVSKPITQLSNLANAVKNLPEGQKSFEFGDKSYQLVKDAKATTISNDNGKLTIDVDGKVSATGTILSELTTGGKTSNSMQIIAKIRADGDEVERLLSSERGAANAGDVELATGVAKQAKAGFAQVNSAVGELKNIATREVVKTPTVIAADEVLETQKQELSTATQVRAEKVLSLADLNDLPDENENQALAKTGLLAQLNDDSEATKLVEIERELAIAEEESLQQ</sequence>
<comment type="caution">
    <text evidence="1">The sequence shown here is derived from an EMBL/GenBank/DDBJ whole genome shotgun (WGS) entry which is preliminary data.</text>
</comment>
<accession>A0A2T1GMV9</accession>